<feature type="compositionally biased region" description="Polar residues" evidence="1">
    <location>
        <begin position="357"/>
        <end position="386"/>
    </location>
</feature>
<dbReference type="InterPro" id="IPR020898">
    <property type="entry name" value="Synapsin_ATP-bd_dom"/>
</dbReference>
<dbReference type="PANTHER" id="PTHR10841">
    <property type="entry name" value="SYNAPSIN"/>
    <property type="match status" value="1"/>
</dbReference>
<dbReference type="GO" id="GO:0030672">
    <property type="term" value="C:synaptic vesicle membrane"/>
    <property type="evidence" value="ECO:0007669"/>
    <property type="project" value="TreeGrafter"/>
</dbReference>
<feature type="region of interest" description="Disordered" evidence="1">
    <location>
        <begin position="178"/>
        <end position="386"/>
    </location>
</feature>
<evidence type="ECO:0000259" key="2">
    <source>
        <dbReference type="Pfam" id="PF02750"/>
    </source>
</evidence>
<feature type="non-terminal residue" evidence="3">
    <location>
        <position position="1"/>
    </location>
</feature>
<feature type="compositionally biased region" description="Low complexity" evidence="1">
    <location>
        <begin position="253"/>
        <end position="283"/>
    </location>
</feature>
<dbReference type="OrthoDB" id="10249572at2759"/>
<feature type="compositionally biased region" description="Polar residues" evidence="1">
    <location>
        <begin position="231"/>
        <end position="252"/>
    </location>
</feature>
<feature type="compositionally biased region" description="Polar residues" evidence="1">
    <location>
        <begin position="417"/>
        <end position="432"/>
    </location>
</feature>
<dbReference type="Gene3D" id="3.30.1490.20">
    <property type="entry name" value="ATP-grasp fold, A domain"/>
    <property type="match status" value="1"/>
</dbReference>
<comment type="caution">
    <text evidence="3">The sequence shown here is derived from an EMBL/GenBank/DDBJ whole genome shotgun (WGS) entry which is preliminary data.</text>
</comment>
<protein>
    <recommendedName>
        <fullName evidence="2">Synapsin ATP-binding domain-containing protein</fullName>
    </recommendedName>
</protein>
<evidence type="ECO:0000256" key="1">
    <source>
        <dbReference type="SAM" id="MobiDB-lite"/>
    </source>
</evidence>
<accession>A0A8T0CZP5</accession>
<keyword evidence="4" id="KW-1185">Reference proteome</keyword>
<organism evidence="3 4">
    <name type="scientific">Paragonimus westermani</name>
    <dbReference type="NCBI Taxonomy" id="34504"/>
    <lineage>
        <taxon>Eukaryota</taxon>
        <taxon>Metazoa</taxon>
        <taxon>Spiralia</taxon>
        <taxon>Lophotrochozoa</taxon>
        <taxon>Platyhelminthes</taxon>
        <taxon>Trematoda</taxon>
        <taxon>Digenea</taxon>
        <taxon>Plagiorchiida</taxon>
        <taxon>Troglotremata</taxon>
        <taxon>Troglotrematidae</taxon>
        <taxon>Paragonimus</taxon>
    </lineage>
</organism>
<dbReference type="InterPro" id="IPR013815">
    <property type="entry name" value="ATP_grasp_subdomain_1"/>
</dbReference>
<feature type="compositionally biased region" description="Polar residues" evidence="1">
    <location>
        <begin position="289"/>
        <end position="299"/>
    </location>
</feature>
<dbReference type="Gene3D" id="3.30.470.20">
    <property type="entry name" value="ATP-grasp fold, B domain"/>
    <property type="match status" value="1"/>
</dbReference>
<dbReference type="SUPFAM" id="SSF56059">
    <property type="entry name" value="Glutathione synthetase ATP-binding domain-like"/>
    <property type="match status" value="1"/>
</dbReference>
<dbReference type="Proteomes" id="UP000699462">
    <property type="component" value="Unassembled WGS sequence"/>
</dbReference>
<feature type="domain" description="Synapsin ATP-binding" evidence="2">
    <location>
        <begin position="104"/>
        <end position="166"/>
    </location>
</feature>
<feature type="compositionally biased region" description="Low complexity" evidence="1">
    <location>
        <begin position="306"/>
        <end position="330"/>
    </location>
</feature>
<feature type="compositionally biased region" description="Polar residues" evidence="1">
    <location>
        <begin position="201"/>
        <end position="220"/>
    </location>
</feature>
<dbReference type="PANTHER" id="PTHR10841:SF17">
    <property type="entry name" value="SYNAPSIN"/>
    <property type="match status" value="1"/>
</dbReference>
<dbReference type="GO" id="GO:0005524">
    <property type="term" value="F:ATP binding"/>
    <property type="evidence" value="ECO:0007669"/>
    <property type="project" value="InterPro"/>
</dbReference>
<dbReference type="EMBL" id="JTDF01022000">
    <property type="protein sequence ID" value="KAF8561085.1"/>
    <property type="molecule type" value="Genomic_DNA"/>
</dbReference>
<gene>
    <name evidence="3" type="ORF">P879_07180</name>
</gene>
<evidence type="ECO:0000313" key="3">
    <source>
        <dbReference type="EMBL" id="KAF8561085.1"/>
    </source>
</evidence>
<dbReference type="AlphaFoldDB" id="A0A8T0CZP5"/>
<proteinExistence type="predicted"/>
<reference evidence="3 4" key="1">
    <citation type="submission" date="2019-07" db="EMBL/GenBank/DDBJ databases">
        <title>Annotation for the trematode Paragonimus westermani.</title>
        <authorList>
            <person name="Choi Y.-J."/>
        </authorList>
    </citation>
    <scope>NUCLEOTIDE SEQUENCE [LARGE SCALE GENOMIC DNA]</scope>
    <source>
        <strain evidence="3">180907_Pwestermani</strain>
    </source>
</reference>
<feature type="domain" description="Synapsin ATP-binding" evidence="2">
    <location>
        <begin position="4"/>
        <end position="103"/>
    </location>
</feature>
<feature type="region of interest" description="Disordered" evidence="1">
    <location>
        <begin position="413"/>
        <end position="480"/>
    </location>
</feature>
<name>A0A8T0CZP5_9TREM</name>
<sequence>FFFQFAHLLLLRNRLGKESFPLITQTYYTSYREMVTAPVFPTIVKIGLGHGGENKIRADNPISFQDITSLLVTGNAYATTEPYVDAKCDLHVQKIGQQYRAFVFKQWVDEVSRMFGGLDICSVEALQSKTGEYFIYEVNGSDITLFGESQEEARREITELVLQRMQTVCAQNAMTKTSSLQAISRTAEPERPQSAIPAIQPASQSPIPMSQPSGMNNQPPTVRPTAPIQPQFPQYPSQTFQPSVPQSMGQNMPSSTQAPYQQSYQQQISHQQQQQQQQTSWQSPPGPPFTQTQLGTPTATLGPGMSSVGDRGSASSISSSAGSVTSAFVSPPGGRKTDGMFYSGQSTPQAAPVNEFRPTSSTQQQPFDSNFSPRQPSFSTSVTSSYGGIASPSTWNATSKSTTISADFPGKLEENESTSQRPKFHSTTTGVFSSGIIPTDTDVRGGSVQQDVTTRERPFVPPRQTSLRPGGAGEDSDDTMKNLRKTFAGIFGDM</sequence>
<dbReference type="Pfam" id="PF02750">
    <property type="entry name" value="Synapsin_C"/>
    <property type="match status" value="2"/>
</dbReference>
<dbReference type="GO" id="GO:0007269">
    <property type="term" value="P:neurotransmitter secretion"/>
    <property type="evidence" value="ECO:0007669"/>
    <property type="project" value="TreeGrafter"/>
</dbReference>
<evidence type="ECO:0000313" key="4">
    <source>
        <dbReference type="Proteomes" id="UP000699462"/>
    </source>
</evidence>